<dbReference type="OrthoDB" id="321414at2157"/>
<reference evidence="2 3" key="1">
    <citation type="submission" date="2016-10" db="EMBL/GenBank/DDBJ databases">
        <authorList>
            <person name="Varghese N."/>
            <person name="Submissions S."/>
        </authorList>
    </citation>
    <scope>NUCLEOTIDE SEQUENCE [LARGE SCALE GENOMIC DNA]</scope>
    <source>
        <strain evidence="2 3">CGMCC 1.6377</strain>
    </source>
</reference>
<evidence type="ECO:0000256" key="1">
    <source>
        <dbReference type="SAM" id="Phobius"/>
    </source>
</evidence>
<keyword evidence="1" id="KW-0812">Transmembrane</keyword>
<dbReference type="Proteomes" id="UP000323537">
    <property type="component" value="Unassembled WGS sequence"/>
</dbReference>
<accession>A0A1I3B8C0</accession>
<dbReference type="AlphaFoldDB" id="A0A1I3B8C0"/>
<keyword evidence="1" id="KW-1133">Transmembrane helix</keyword>
<proteinExistence type="predicted"/>
<keyword evidence="1" id="KW-0472">Membrane</keyword>
<evidence type="ECO:0000313" key="3">
    <source>
        <dbReference type="Proteomes" id="UP000323537"/>
    </source>
</evidence>
<dbReference type="RefSeq" id="WP_188127917.1">
    <property type="nucleotide sequence ID" value="NZ_BAAADP010000002.1"/>
</dbReference>
<gene>
    <name evidence="2" type="ORF">SAMN04488066_11043</name>
</gene>
<dbReference type="EMBL" id="FOPZ01000010">
    <property type="protein sequence ID" value="SFH58209.1"/>
    <property type="molecule type" value="Genomic_DNA"/>
</dbReference>
<name>A0A1I3B8C0_9EURY</name>
<protein>
    <submittedName>
        <fullName evidence="2">Uncharacterized protein</fullName>
    </submittedName>
</protein>
<organism evidence="2 3">
    <name type="scientific">Halorubrum aquaticum</name>
    <dbReference type="NCBI Taxonomy" id="387340"/>
    <lineage>
        <taxon>Archaea</taxon>
        <taxon>Methanobacteriati</taxon>
        <taxon>Methanobacteriota</taxon>
        <taxon>Stenosarchaea group</taxon>
        <taxon>Halobacteria</taxon>
        <taxon>Halobacteriales</taxon>
        <taxon>Haloferacaceae</taxon>
        <taxon>Halorubrum</taxon>
    </lineage>
</organism>
<sequence length="53" mass="5698">MNEGEADPRALRLLIAATPDAETVLPWLRTLAVLAGFLTVAILLVTLELLGRV</sequence>
<evidence type="ECO:0000313" key="2">
    <source>
        <dbReference type="EMBL" id="SFH58209.1"/>
    </source>
</evidence>
<keyword evidence="3" id="KW-1185">Reference proteome</keyword>
<feature type="transmembrane region" description="Helical" evidence="1">
    <location>
        <begin position="27"/>
        <end position="50"/>
    </location>
</feature>